<dbReference type="FunFam" id="3.40.50.1000:FF:000034">
    <property type="entry name" value="Phospholipid-transporting ATPase"/>
    <property type="match status" value="1"/>
</dbReference>
<feature type="transmembrane region" description="Helical" evidence="16">
    <location>
        <begin position="946"/>
        <end position="965"/>
    </location>
</feature>
<dbReference type="SFLD" id="SFLDF00027">
    <property type="entry name" value="p-type_atpase"/>
    <property type="match status" value="1"/>
</dbReference>
<evidence type="ECO:0000256" key="12">
    <source>
        <dbReference type="ARBA" id="ARBA00034036"/>
    </source>
</evidence>
<dbReference type="Pfam" id="PF13246">
    <property type="entry name" value="Cation_ATPase"/>
    <property type="match status" value="1"/>
</dbReference>
<dbReference type="NCBIfam" id="TIGR01652">
    <property type="entry name" value="ATPase-Plipid"/>
    <property type="match status" value="1"/>
</dbReference>
<dbReference type="Pfam" id="PF16209">
    <property type="entry name" value="PhoLip_ATPase_N"/>
    <property type="match status" value="1"/>
</dbReference>
<feature type="binding site" evidence="15">
    <location>
        <position position="406"/>
    </location>
    <ligand>
        <name>Mg(2+)</name>
        <dbReference type="ChEBI" id="CHEBI:18420"/>
    </ligand>
</feature>
<dbReference type="SFLD" id="SFLDG00002">
    <property type="entry name" value="C1.7:_P-type_atpase_like"/>
    <property type="match status" value="1"/>
</dbReference>
<feature type="transmembrane region" description="Helical" evidence="16">
    <location>
        <begin position="64"/>
        <end position="80"/>
    </location>
</feature>
<feature type="transmembrane region" description="Helical" evidence="16">
    <location>
        <begin position="1011"/>
        <end position="1035"/>
    </location>
</feature>
<keyword evidence="5 15" id="KW-0479">Metal-binding</keyword>
<feature type="transmembrane region" description="Helical" evidence="16">
    <location>
        <begin position="290"/>
        <end position="309"/>
    </location>
</feature>
<evidence type="ECO:0000256" key="4">
    <source>
        <dbReference type="ARBA" id="ARBA00022692"/>
    </source>
</evidence>
<dbReference type="GeneID" id="136816571"/>
<dbReference type="SUPFAM" id="SSF81665">
    <property type="entry name" value="Calcium ATPase, transmembrane domain M"/>
    <property type="match status" value="1"/>
</dbReference>
<evidence type="ECO:0000256" key="9">
    <source>
        <dbReference type="ARBA" id="ARBA00022967"/>
    </source>
</evidence>
<dbReference type="PANTHER" id="PTHR24092">
    <property type="entry name" value="PROBABLE PHOSPHOLIPID-TRANSPORTING ATPASE"/>
    <property type="match status" value="1"/>
</dbReference>
<feature type="binding site" evidence="14">
    <location>
        <position position="548"/>
    </location>
    <ligand>
        <name>ATP</name>
        <dbReference type="ChEBI" id="CHEBI:30616"/>
    </ligand>
</feature>
<dbReference type="InterPro" id="IPR018303">
    <property type="entry name" value="ATPase_P-typ_P_site"/>
</dbReference>
<feature type="binding site" evidence="14">
    <location>
        <position position="684"/>
    </location>
    <ligand>
        <name>ATP</name>
        <dbReference type="ChEBI" id="CHEBI:30616"/>
    </ligand>
</feature>
<comment type="catalytic activity">
    <reaction evidence="12 16">
        <text>ATP + H2O + phospholipidSide 1 = ADP + phosphate + phospholipidSide 2.</text>
        <dbReference type="EC" id="7.6.2.1"/>
    </reaction>
</comment>
<evidence type="ECO:0000256" key="13">
    <source>
        <dbReference type="PIRSR" id="PIRSR606539-1"/>
    </source>
</evidence>
<dbReference type="NCBIfam" id="TIGR01494">
    <property type="entry name" value="ATPase_P-type"/>
    <property type="match status" value="2"/>
</dbReference>
<feature type="binding site" evidence="14">
    <location>
        <position position="507"/>
    </location>
    <ligand>
        <name>ATP</name>
        <dbReference type="ChEBI" id="CHEBI:30616"/>
    </ligand>
</feature>
<feature type="binding site" evidence="14">
    <location>
        <position position="603"/>
    </location>
    <ligand>
        <name>ATP</name>
        <dbReference type="ChEBI" id="CHEBI:30616"/>
    </ligand>
</feature>
<feature type="transmembrane region" description="Helical" evidence="16">
    <location>
        <begin position="867"/>
        <end position="887"/>
    </location>
</feature>
<evidence type="ECO:0000256" key="7">
    <source>
        <dbReference type="ARBA" id="ARBA00022840"/>
    </source>
</evidence>
<feature type="transmembrane region" description="Helical" evidence="16">
    <location>
        <begin position="335"/>
        <end position="358"/>
    </location>
</feature>
<feature type="binding site" evidence="14">
    <location>
        <position position="779"/>
    </location>
    <ligand>
        <name>ATP</name>
        <dbReference type="ChEBI" id="CHEBI:30616"/>
    </ligand>
</feature>
<feature type="binding site" evidence="14">
    <location>
        <position position="404"/>
    </location>
    <ligand>
        <name>ATP</name>
        <dbReference type="ChEBI" id="CHEBI:30616"/>
    </ligand>
</feature>
<dbReference type="OrthoDB" id="377733at2759"/>
<dbReference type="SFLD" id="SFLDS00003">
    <property type="entry name" value="Haloacid_Dehalogenase"/>
    <property type="match status" value="1"/>
</dbReference>
<dbReference type="EC" id="7.6.2.1" evidence="16"/>
<evidence type="ECO:0000256" key="10">
    <source>
        <dbReference type="ARBA" id="ARBA00022989"/>
    </source>
</evidence>
<dbReference type="InterPro" id="IPR023299">
    <property type="entry name" value="ATPase_P-typ_cyto_dom_N"/>
</dbReference>
<organism evidence="21 22">
    <name type="scientific">Clytia hemisphaerica</name>
    <dbReference type="NCBI Taxonomy" id="252671"/>
    <lineage>
        <taxon>Eukaryota</taxon>
        <taxon>Metazoa</taxon>
        <taxon>Cnidaria</taxon>
        <taxon>Hydrozoa</taxon>
        <taxon>Hydroidolina</taxon>
        <taxon>Leptothecata</taxon>
        <taxon>Obeliida</taxon>
        <taxon>Clytiidae</taxon>
        <taxon>Clytia</taxon>
    </lineage>
</organism>
<dbReference type="RefSeq" id="XP_066929028.1">
    <property type="nucleotide sequence ID" value="XM_067072927.1"/>
</dbReference>
<feature type="binding site" evidence="14">
    <location>
        <position position="406"/>
    </location>
    <ligand>
        <name>ATP</name>
        <dbReference type="ChEBI" id="CHEBI:30616"/>
    </ligand>
</feature>
<dbReference type="Gene3D" id="3.40.1110.10">
    <property type="entry name" value="Calcium-transporting ATPase, cytoplasmic domain N"/>
    <property type="match status" value="1"/>
</dbReference>
<dbReference type="GO" id="GO:0005524">
    <property type="term" value="F:ATP binding"/>
    <property type="evidence" value="ECO:0007669"/>
    <property type="project" value="UniProtKB-UniRule"/>
</dbReference>
<dbReference type="InterPro" id="IPR008250">
    <property type="entry name" value="ATPase_P-typ_transduc_dom_A_sf"/>
</dbReference>
<dbReference type="GO" id="GO:0005886">
    <property type="term" value="C:plasma membrane"/>
    <property type="evidence" value="ECO:0007669"/>
    <property type="project" value="TreeGrafter"/>
</dbReference>
<dbReference type="EnsemblMetazoa" id="CLYHEMT004134.1">
    <property type="protein sequence ID" value="CLYHEMP004134.1"/>
    <property type="gene ID" value="CLYHEMG004134"/>
</dbReference>
<evidence type="ECO:0000259" key="19">
    <source>
        <dbReference type="Pfam" id="PF16209"/>
    </source>
</evidence>
<dbReference type="PRINTS" id="PR00119">
    <property type="entry name" value="CATATPASE"/>
</dbReference>
<keyword evidence="11 16" id="KW-0472">Membrane</keyword>
<dbReference type="SUPFAM" id="SSF81660">
    <property type="entry name" value="Metal cation-transporting ATPase, ATP-binding domain N"/>
    <property type="match status" value="1"/>
</dbReference>
<dbReference type="InterPro" id="IPR001757">
    <property type="entry name" value="P_typ_ATPase"/>
</dbReference>
<accession>A0A7M5V086</accession>
<keyword evidence="22" id="KW-1185">Reference proteome</keyword>
<dbReference type="GO" id="GO:0016887">
    <property type="term" value="F:ATP hydrolysis activity"/>
    <property type="evidence" value="ECO:0007669"/>
    <property type="project" value="InterPro"/>
</dbReference>
<feature type="binding site" evidence="14">
    <location>
        <position position="785"/>
    </location>
    <ligand>
        <name>ATP</name>
        <dbReference type="ChEBI" id="CHEBI:30616"/>
    </ligand>
</feature>
<comment type="similarity">
    <text evidence="3 16">Belongs to the cation transport ATPase (P-type) (TC 3.A.3) family. Type IV subfamily.</text>
</comment>
<feature type="binding site" evidence="14">
    <location>
        <position position="809"/>
    </location>
    <ligand>
        <name>ATP</name>
        <dbReference type="ChEBI" id="CHEBI:30616"/>
    </ligand>
</feature>
<dbReference type="InterPro" id="IPR059000">
    <property type="entry name" value="ATPase_P-type_domA"/>
</dbReference>
<evidence type="ECO:0000313" key="21">
    <source>
        <dbReference type="EnsemblMetazoa" id="CLYHEMP004134.1"/>
    </source>
</evidence>
<feature type="domain" description="P-type ATPase C-terminal" evidence="20">
    <location>
        <begin position="832"/>
        <end position="1092"/>
    </location>
</feature>
<reference evidence="21" key="1">
    <citation type="submission" date="2021-01" db="UniProtKB">
        <authorList>
            <consortium name="EnsemblMetazoa"/>
        </authorList>
    </citation>
    <scope>IDENTIFICATION</scope>
</reference>
<dbReference type="InterPro" id="IPR032631">
    <property type="entry name" value="P-type_ATPase_N"/>
</dbReference>
<evidence type="ECO:0000256" key="17">
    <source>
        <dbReference type="SAM" id="MobiDB-lite"/>
    </source>
</evidence>
<dbReference type="GO" id="GO:0045332">
    <property type="term" value="P:phospholipid translocation"/>
    <property type="evidence" value="ECO:0007669"/>
    <property type="project" value="TreeGrafter"/>
</dbReference>
<evidence type="ECO:0000256" key="3">
    <source>
        <dbReference type="ARBA" id="ARBA00008109"/>
    </source>
</evidence>
<sequence>MGCFGKKQLGEFRTVYCNHNVPSGQQGVVVADTHKGYADNVVVTSKYKYWNFLPKNLFEQFRRVANFYFLCIVIVQFSIIDRTPVSPATSLLPLVFVIAVTAVKQFYEDLLRKRADREVNNRDAIVIKGREEKNIYSKDIKVGDIVKILNNEEIPCDLVVLSSSEEDGTCNIMTANLDGETNLKIRSSLQETSKLLLPEDLSQLVAVVECDHPEYDMYKYNGRMHIHPKQGGKAQTHSLSITNLLLRGAKIKNTEHVYGLAVYTGKETKMALNQKEKTYKFSTIEKKMNVYLLFFLVLLLIIAAIYTGLKFQWDETDAGKAYYLGKTPDFDAVEVVVNLLSFLILFNYIIPISLYVTIELQKFCGAQFFAWDMELYHEPTDEPARANTSDLVEELGQIEYVFSDKTGTLTENDMQFRQCSIDGNKYLEVGDKLKSPDSTNDKGVDKSSLSDEKMKNFFIALALCHTVQADEVKPEDDPVGTDTTDGSIDDRTTPVTVYTYQASSPDEKALCEAAARYGVVFRGKNGDFMELEVCGKPERYRILHTLEFDSTRKRMSIILEKEDNGQILMLCKGAESHVVNRCVRGPSQETLDHIDGYAEEGLRTLAITSRHISRHNYVKIDEQLTSASQAIGDREEQLARVFDEVEKDLDLLGATAVEDRLQDGVKETIVSLREAGIKVWVLTGDKQETAVNISHSCGHIKHGMEVMFVTQRRTGEAASEALTECEHTLTSQEGVVDGEEKEFALVVDGSTLAHILPDEAVVDQLIKVSRQCVAVLCCRMSPLQKAQVVKLVKTCKDKPITLAIGDGANDCSMIQEANVGCGIMGKEGRQAVRCSDYAFHRFRYLKRVLLVHGHYYYTRLANTVQYFFYKNIVFMLPQVLFQTVSGYSSLPLYAGVFLTCYNIFFSSLPILFYGIFEKDLKMKTLHENPVLYKDIAKNERLSWKSFAIWFLYGIWHGLVIYYGVLRLYGTSSFLPHQLGYGLFSFGVFTFTLVVLITNFKMALMVHHWTWFMHFFIWGSIFFYLIFILVLCAFVWPWPWLNDIYAMDIDLDLYNIIYMLFNASSFWFALILISVVALLPDILFTVLLKAWAPSELDRCQEGEAYQIEASGNHNNQVGISMDTINTSNTSVRGKFENDDIQLLSYSKTTNKDVDV</sequence>
<feature type="transmembrane region" description="Helical" evidence="16">
    <location>
        <begin position="977"/>
        <end position="999"/>
    </location>
</feature>
<evidence type="ECO:0000256" key="6">
    <source>
        <dbReference type="ARBA" id="ARBA00022741"/>
    </source>
</evidence>
<comment type="cofactor">
    <cofactor evidence="15">
        <name>Mg(2+)</name>
        <dbReference type="ChEBI" id="CHEBI:18420"/>
    </cofactor>
</comment>
<proteinExistence type="inferred from homology"/>
<evidence type="ECO:0000256" key="1">
    <source>
        <dbReference type="ARBA" id="ARBA00004141"/>
    </source>
</evidence>
<feature type="binding site" evidence="15">
    <location>
        <position position="806"/>
    </location>
    <ligand>
        <name>Mg(2+)</name>
        <dbReference type="ChEBI" id="CHEBI:18420"/>
    </ligand>
</feature>
<dbReference type="InterPro" id="IPR023298">
    <property type="entry name" value="ATPase_P-typ_TM_dom_sf"/>
</dbReference>
<dbReference type="InterPro" id="IPR006539">
    <property type="entry name" value="P-type_ATPase_IV"/>
</dbReference>
<feature type="binding site" evidence="14">
    <location>
        <position position="810"/>
    </location>
    <ligand>
        <name>ATP</name>
        <dbReference type="ChEBI" id="CHEBI:30616"/>
    </ligand>
</feature>
<dbReference type="CDD" id="cd02073">
    <property type="entry name" value="P-type_ATPase_APLT_Dnf-like"/>
    <property type="match status" value="1"/>
</dbReference>
<name>A0A7M5V086_9CNID</name>
<evidence type="ECO:0000256" key="14">
    <source>
        <dbReference type="PIRSR" id="PIRSR606539-2"/>
    </source>
</evidence>
<keyword evidence="4 16" id="KW-0812">Transmembrane</keyword>
<dbReference type="SUPFAM" id="SSF81653">
    <property type="entry name" value="Calcium ATPase, transduction domain A"/>
    <property type="match status" value="1"/>
</dbReference>
<keyword evidence="7 14" id="KW-0067">ATP-binding</keyword>
<feature type="binding site" evidence="14">
    <location>
        <position position="683"/>
    </location>
    <ligand>
        <name>ATP</name>
        <dbReference type="ChEBI" id="CHEBI:30616"/>
    </ligand>
</feature>
<feature type="binding site" evidence="15">
    <location>
        <position position="404"/>
    </location>
    <ligand>
        <name>Mg(2+)</name>
        <dbReference type="ChEBI" id="CHEBI:18420"/>
    </ligand>
</feature>
<feature type="binding site" evidence="14">
    <location>
        <position position="405"/>
    </location>
    <ligand>
        <name>ATP</name>
        <dbReference type="ChEBI" id="CHEBI:30616"/>
    </ligand>
</feature>
<keyword evidence="6 14" id="KW-0547">Nucleotide-binding</keyword>
<dbReference type="AlphaFoldDB" id="A0A7M5V086"/>
<dbReference type="PANTHER" id="PTHR24092:SF175">
    <property type="entry name" value="PHOSPHOLIPID-TRANSPORTING ATPASE"/>
    <property type="match status" value="1"/>
</dbReference>
<evidence type="ECO:0000256" key="11">
    <source>
        <dbReference type="ARBA" id="ARBA00023136"/>
    </source>
</evidence>
<evidence type="ECO:0000256" key="16">
    <source>
        <dbReference type="RuleBase" id="RU362033"/>
    </source>
</evidence>
<evidence type="ECO:0000256" key="2">
    <source>
        <dbReference type="ARBA" id="ARBA00004308"/>
    </source>
</evidence>
<evidence type="ECO:0000313" key="22">
    <source>
        <dbReference type="Proteomes" id="UP000594262"/>
    </source>
</evidence>
<feature type="binding site" evidence="14">
    <location>
        <position position="685"/>
    </location>
    <ligand>
        <name>ATP</name>
        <dbReference type="ChEBI" id="CHEBI:30616"/>
    </ligand>
</feature>
<dbReference type="Pfam" id="PF16212">
    <property type="entry name" value="PhoLip_ATPase_C"/>
    <property type="match status" value="1"/>
</dbReference>
<dbReference type="GO" id="GO:0140326">
    <property type="term" value="F:ATPase-coupled intramembrane lipid transporter activity"/>
    <property type="evidence" value="ECO:0007669"/>
    <property type="project" value="UniProtKB-EC"/>
</dbReference>
<evidence type="ECO:0000256" key="5">
    <source>
        <dbReference type="ARBA" id="ARBA00022723"/>
    </source>
</evidence>
<evidence type="ECO:0000259" key="20">
    <source>
        <dbReference type="Pfam" id="PF16212"/>
    </source>
</evidence>
<feature type="binding site" evidence="14">
    <location>
        <position position="572"/>
    </location>
    <ligand>
        <name>ATP</name>
        <dbReference type="ChEBI" id="CHEBI:30616"/>
    </ligand>
</feature>
<dbReference type="PROSITE" id="PS00154">
    <property type="entry name" value="ATPASE_E1_E2"/>
    <property type="match status" value="1"/>
</dbReference>
<feature type="transmembrane region" description="Helical" evidence="16">
    <location>
        <begin position="893"/>
        <end position="916"/>
    </location>
</feature>
<evidence type="ECO:0000256" key="8">
    <source>
        <dbReference type="ARBA" id="ARBA00022842"/>
    </source>
</evidence>
<evidence type="ECO:0000259" key="18">
    <source>
        <dbReference type="Pfam" id="PF00122"/>
    </source>
</evidence>
<feature type="active site" description="4-aspartylphosphate intermediate" evidence="13">
    <location>
        <position position="404"/>
    </location>
</feature>
<feature type="transmembrane region" description="Helical" evidence="16">
    <location>
        <begin position="1055"/>
        <end position="1078"/>
    </location>
</feature>
<dbReference type="InterPro" id="IPR044492">
    <property type="entry name" value="P_typ_ATPase_HD_dom"/>
</dbReference>
<dbReference type="SUPFAM" id="SSF56784">
    <property type="entry name" value="HAD-like"/>
    <property type="match status" value="1"/>
</dbReference>
<keyword evidence="8 15" id="KW-0460">Magnesium</keyword>
<dbReference type="InterPro" id="IPR032630">
    <property type="entry name" value="P_typ_ATPase_c"/>
</dbReference>
<dbReference type="Proteomes" id="UP000594262">
    <property type="component" value="Unplaced"/>
</dbReference>
<feature type="binding site" evidence="15">
    <location>
        <position position="810"/>
    </location>
    <ligand>
        <name>Mg(2+)</name>
        <dbReference type="ChEBI" id="CHEBI:18420"/>
    </ligand>
</feature>
<comment type="subcellular location">
    <subcellularLocation>
        <location evidence="2">Endomembrane system</location>
    </subcellularLocation>
    <subcellularLocation>
        <location evidence="1 16">Membrane</location>
        <topology evidence="1 16">Multi-pass membrane protein</topology>
    </subcellularLocation>
</comment>
<dbReference type="GO" id="GO:0000287">
    <property type="term" value="F:magnesium ion binding"/>
    <property type="evidence" value="ECO:0007669"/>
    <property type="project" value="UniProtKB-UniRule"/>
</dbReference>
<dbReference type="GO" id="GO:0005783">
    <property type="term" value="C:endoplasmic reticulum"/>
    <property type="evidence" value="ECO:0007669"/>
    <property type="project" value="TreeGrafter"/>
</dbReference>
<dbReference type="Gene3D" id="2.70.150.10">
    <property type="entry name" value="Calcium-transporting ATPase, cytoplasmic transduction domain A"/>
    <property type="match status" value="1"/>
</dbReference>
<protein>
    <recommendedName>
        <fullName evidence="16">Phospholipid-transporting ATPase</fullName>
        <ecNumber evidence="16">7.6.2.1</ecNumber>
    </recommendedName>
</protein>
<keyword evidence="9 16" id="KW-1278">Translocase</keyword>
<keyword evidence="10 16" id="KW-1133">Transmembrane helix</keyword>
<dbReference type="InterPro" id="IPR023214">
    <property type="entry name" value="HAD_sf"/>
</dbReference>
<dbReference type="Pfam" id="PF00122">
    <property type="entry name" value="E1-E2_ATPase"/>
    <property type="match status" value="1"/>
</dbReference>
<feature type="transmembrane region" description="Helical" evidence="16">
    <location>
        <begin position="86"/>
        <end position="107"/>
    </location>
</feature>
<feature type="domain" description="P-type ATPase A" evidence="18">
    <location>
        <begin position="120"/>
        <end position="182"/>
    </location>
</feature>
<feature type="region of interest" description="Disordered" evidence="17">
    <location>
        <begin position="472"/>
        <end position="491"/>
    </location>
</feature>
<feature type="domain" description="P-type ATPase N-terminal" evidence="19">
    <location>
        <begin position="26"/>
        <end position="89"/>
    </location>
</feature>
<dbReference type="InterPro" id="IPR036412">
    <property type="entry name" value="HAD-like_sf"/>
</dbReference>
<dbReference type="Gene3D" id="3.40.50.1000">
    <property type="entry name" value="HAD superfamily/HAD-like"/>
    <property type="match status" value="1"/>
</dbReference>
<evidence type="ECO:0000256" key="15">
    <source>
        <dbReference type="PIRSR" id="PIRSR606539-3"/>
    </source>
</evidence>